<evidence type="ECO:0000313" key="1">
    <source>
        <dbReference type="EMBL" id="KAK3077872.1"/>
    </source>
</evidence>
<protein>
    <submittedName>
        <fullName evidence="1">Uncharacterized protein</fullName>
    </submittedName>
</protein>
<organism evidence="1 2">
    <name type="scientific">Coniosporium uncinatum</name>
    <dbReference type="NCBI Taxonomy" id="93489"/>
    <lineage>
        <taxon>Eukaryota</taxon>
        <taxon>Fungi</taxon>
        <taxon>Dikarya</taxon>
        <taxon>Ascomycota</taxon>
        <taxon>Pezizomycotina</taxon>
        <taxon>Dothideomycetes</taxon>
        <taxon>Dothideomycetes incertae sedis</taxon>
        <taxon>Coniosporium</taxon>
    </lineage>
</organism>
<proteinExistence type="predicted"/>
<keyword evidence="2" id="KW-1185">Reference proteome</keyword>
<gene>
    <name evidence="1" type="ORF">LTS18_009038</name>
</gene>
<accession>A0ACC3DN04</accession>
<sequence>MPQLDDQLALQHFHQFVAQNCEYSVVRRDEDGTNRQFLPHKRLKEYFSDGERVFDILRAVFLHAGQPSGALRRHIQHHFTRIFSILLSIGQGSFIKYFVDFDSLCDEALPFESQPKDFPSVDFFPAFYKQQWTFCAPTIRHSPYRKFHEDE</sequence>
<comment type="caution">
    <text evidence="1">The sequence shown here is derived from an EMBL/GenBank/DDBJ whole genome shotgun (WGS) entry which is preliminary data.</text>
</comment>
<feature type="non-terminal residue" evidence="1">
    <location>
        <position position="151"/>
    </location>
</feature>
<dbReference type="Proteomes" id="UP001186974">
    <property type="component" value="Unassembled WGS sequence"/>
</dbReference>
<name>A0ACC3DN04_9PEZI</name>
<dbReference type="EMBL" id="JAWDJW010002417">
    <property type="protein sequence ID" value="KAK3077872.1"/>
    <property type="molecule type" value="Genomic_DNA"/>
</dbReference>
<reference evidence="1" key="1">
    <citation type="submission" date="2024-09" db="EMBL/GenBank/DDBJ databases">
        <title>Black Yeasts Isolated from many extreme environments.</title>
        <authorList>
            <person name="Coleine C."/>
            <person name="Stajich J.E."/>
            <person name="Selbmann L."/>
        </authorList>
    </citation>
    <scope>NUCLEOTIDE SEQUENCE</scope>
    <source>
        <strain evidence="1">CCFEE 5737</strain>
    </source>
</reference>
<evidence type="ECO:0000313" key="2">
    <source>
        <dbReference type="Proteomes" id="UP001186974"/>
    </source>
</evidence>